<dbReference type="AlphaFoldDB" id="A0A561BE54"/>
<evidence type="ECO:0000256" key="5">
    <source>
        <dbReference type="ARBA" id="ARBA00022989"/>
    </source>
</evidence>
<evidence type="ECO:0000256" key="6">
    <source>
        <dbReference type="ARBA" id="ARBA00023136"/>
    </source>
</evidence>
<evidence type="ECO:0000256" key="3">
    <source>
        <dbReference type="ARBA" id="ARBA00022475"/>
    </source>
</evidence>
<feature type="transmembrane region" description="Helical" evidence="7">
    <location>
        <begin position="293"/>
        <end position="314"/>
    </location>
</feature>
<evidence type="ECO:0000256" key="1">
    <source>
        <dbReference type="ARBA" id="ARBA00004651"/>
    </source>
</evidence>
<organism evidence="9 10">
    <name type="scientific">Variovorax beijingensis</name>
    <dbReference type="NCBI Taxonomy" id="2496117"/>
    <lineage>
        <taxon>Bacteria</taxon>
        <taxon>Pseudomonadati</taxon>
        <taxon>Pseudomonadota</taxon>
        <taxon>Betaproteobacteria</taxon>
        <taxon>Burkholderiales</taxon>
        <taxon>Comamonadaceae</taxon>
        <taxon>Variovorax</taxon>
    </lineage>
</organism>
<keyword evidence="6 7" id="KW-0472">Membrane</keyword>
<comment type="subcellular location">
    <subcellularLocation>
        <location evidence="1">Cell membrane</location>
        <topology evidence="1">Multi-pass membrane protein</topology>
    </subcellularLocation>
</comment>
<dbReference type="GO" id="GO:0022857">
    <property type="term" value="F:transmembrane transporter activity"/>
    <property type="evidence" value="ECO:0007669"/>
    <property type="project" value="InterPro"/>
</dbReference>
<dbReference type="Proteomes" id="UP000319722">
    <property type="component" value="Unassembled WGS sequence"/>
</dbReference>
<evidence type="ECO:0000313" key="10">
    <source>
        <dbReference type="Proteomes" id="UP000319722"/>
    </source>
</evidence>
<dbReference type="RefSeq" id="WP_145746377.1">
    <property type="nucleotide sequence ID" value="NZ_VIVL01000010.1"/>
</dbReference>
<feature type="transmembrane region" description="Helical" evidence="7">
    <location>
        <begin position="132"/>
        <end position="153"/>
    </location>
</feature>
<proteinExistence type="predicted"/>
<feature type="transmembrane region" description="Helical" evidence="7">
    <location>
        <begin position="43"/>
        <end position="62"/>
    </location>
</feature>
<dbReference type="EMBL" id="VIVL01000010">
    <property type="protein sequence ID" value="TWD77153.1"/>
    <property type="molecule type" value="Genomic_DNA"/>
</dbReference>
<dbReference type="PANTHER" id="PTHR23517:SF2">
    <property type="entry name" value="MULTIDRUG RESISTANCE PROTEIN MDTH"/>
    <property type="match status" value="1"/>
</dbReference>
<evidence type="ECO:0000313" key="9">
    <source>
        <dbReference type="EMBL" id="TWD77153.1"/>
    </source>
</evidence>
<keyword evidence="2" id="KW-0813">Transport</keyword>
<keyword evidence="5 7" id="KW-1133">Transmembrane helix</keyword>
<comment type="caution">
    <text evidence="9">The sequence shown here is derived from an EMBL/GenBank/DDBJ whole genome shotgun (WGS) entry which is preliminary data.</text>
</comment>
<evidence type="ECO:0000256" key="7">
    <source>
        <dbReference type="SAM" id="Phobius"/>
    </source>
</evidence>
<feature type="transmembrane region" description="Helical" evidence="7">
    <location>
        <begin position="352"/>
        <end position="377"/>
    </location>
</feature>
<accession>A0A561BE54</accession>
<protein>
    <submittedName>
        <fullName evidence="9">Putative MFS family arabinose efflux permease</fullName>
    </submittedName>
</protein>
<feature type="transmembrane region" description="Helical" evidence="7">
    <location>
        <begin position="159"/>
        <end position="181"/>
    </location>
</feature>
<dbReference type="Gene3D" id="1.20.1250.20">
    <property type="entry name" value="MFS general substrate transporter like domains"/>
    <property type="match status" value="2"/>
</dbReference>
<gene>
    <name evidence="9" type="ORF">FB547_110115</name>
</gene>
<evidence type="ECO:0000256" key="4">
    <source>
        <dbReference type="ARBA" id="ARBA00022692"/>
    </source>
</evidence>
<dbReference type="SUPFAM" id="SSF103473">
    <property type="entry name" value="MFS general substrate transporter"/>
    <property type="match status" value="1"/>
</dbReference>
<feature type="transmembrane region" description="Helical" evidence="7">
    <location>
        <begin position="270"/>
        <end position="287"/>
    </location>
</feature>
<dbReference type="Pfam" id="PF07690">
    <property type="entry name" value="MFS_1"/>
    <property type="match status" value="1"/>
</dbReference>
<dbReference type="InterPro" id="IPR011701">
    <property type="entry name" value="MFS"/>
</dbReference>
<keyword evidence="3" id="KW-1003">Cell membrane</keyword>
<feature type="transmembrane region" description="Helical" evidence="7">
    <location>
        <begin position="102"/>
        <end position="120"/>
    </location>
</feature>
<dbReference type="PANTHER" id="PTHR23517">
    <property type="entry name" value="RESISTANCE PROTEIN MDTM, PUTATIVE-RELATED-RELATED"/>
    <property type="match status" value="1"/>
</dbReference>
<sequence>MRSRWTILAILFITRATMAFQFQSVASVSSQYSQSFGASLSDIGVLIGVYFAPGAALALPGGAIGRRLGDKPTVLAGLAMMLAGELLMAISTAWSAQIAGRLLAGIGGVLINVLMTQMLTDWFTGREIATAMAIFVNSWPVGIALSLMLLPAVATTLGLIAVDLTIAALVVVSLGLIAFAYRPPEAGPVAMIGDRGRLSLAAIRAASAAGLIWCFYNVGFAMIFSFGPSMLVARGWTAAAAGSAISLVMWFAALSVPLGGLLADRSQRSGAVLVGGCVAFALLALALSRAGPVLPIVIALGLVSGLPAGPIMSLPARVLEHKTRPIGMGIFYTLYYVGMLVAPAIGGRLSTMVGAASAAIDLGALALLLCPVILWLFRMIAAGPGHRPGSSADVFTGQGRTN</sequence>
<feature type="transmembrane region" description="Helical" evidence="7">
    <location>
        <begin position="238"/>
        <end position="263"/>
    </location>
</feature>
<dbReference type="PROSITE" id="PS50850">
    <property type="entry name" value="MFS"/>
    <property type="match status" value="1"/>
</dbReference>
<feature type="transmembrane region" description="Helical" evidence="7">
    <location>
        <begin position="74"/>
        <end position="96"/>
    </location>
</feature>
<evidence type="ECO:0000259" key="8">
    <source>
        <dbReference type="PROSITE" id="PS50850"/>
    </source>
</evidence>
<reference evidence="9 10" key="1">
    <citation type="submission" date="2019-06" db="EMBL/GenBank/DDBJ databases">
        <title>Sorghum-associated microbial communities from plants grown in Nebraska, USA.</title>
        <authorList>
            <person name="Schachtman D."/>
        </authorList>
    </citation>
    <scope>NUCLEOTIDE SEQUENCE [LARGE SCALE GENOMIC DNA]</scope>
    <source>
        <strain evidence="9 10">T529</strain>
    </source>
</reference>
<dbReference type="GO" id="GO:0005886">
    <property type="term" value="C:plasma membrane"/>
    <property type="evidence" value="ECO:0007669"/>
    <property type="project" value="UniProtKB-SubCell"/>
</dbReference>
<keyword evidence="4 7" id="KW-0812">Transmembrane</keyword>
<dbReference type="InterPro" id="IPR050171">
    <property type="entry name" value="MFS_Transporters"/>
</dbReference>
<dbReference type="InterPro" id="IPR020846">
    <property type="entry name" value="MFS_dom"/>
</dbReference>
<feature type="transmembrane region" description="Helical" evidence="7">
    <location>
        <begin position="326"/>
        <end position="346"/>
    </location>
</feature>
<dbReference type="OrthoDB" id="4332123at2"/>
<feature type="transmembrane region" description="Helical" evidence="7">
    <location>
        <begin position="202"/>
        <end position="226"/>
    </location>
</feature>
<evidence type="ECO:0000256" key="2">
    <source>
        <dbReference type="ARBA" id="ARBA00022448"/>
    </source>
</evidence>
<feature type="domain" description="Major facilitator superfamily (MFS) profile" evidence="8">
    <location>
        <begin position="7"/>
        <end position="381"/>
    </location>
</feature>
<dbReference type="InterPro" id="IPR036259">
    <property type="entry name" value="MFS_trans_sf"/>
</dbReference>
<name>A0A561BE54_9BURK</name>